<dbReference type="Proteomes" id="UP000595917">
    <property type="component" value="Chromosome"/>
</dbReference>
<dbReference type="KEGG" id="bhc:JFL75_16790"/>
<evidence type="ECO:0000313" key="1">
    <source>
        <dbReference type="EMBL" id="QQO08572.1"/>
    </source>
</evidence>
<sequence length="331" mass="37498">MGSGQLLYQKENTTPMVILDTVEEDLISRVMAYLREHSPDEASLAEERLSCLRNFGAAISCFPSVRKSQELRGGLRVKGGIIASLGNFSPSARLLHTPTRIVATRGFLVAKTHAFSLLLMLTTEKPEFRKPLGRTIFSIICTLIAEDVYISCLDDPDFNDEKKDVLAEDLISLWDSGTDPRSIHHIPSLQALWAARHGAPPCFGTMDGSSELVRVSIDLDEDWQSFILDGISRDETRWALEEFLFGLSYEEIQEVRTRLKRFKVNAVDHEEVRSYLGRNPSFTMVKKNDPRGIYDFYVDRRDSAYFRAHTKSPGPKNTLEGLYLKYRIAAE</sequence>
<organism evidence="1 2">
    <name type="scientific">Breznakiella homolactica</name>
    <dbReference type="NCBI Taxonomy" id="2798577"/>
    <lineage>
        <taxon>Bacteria</taxon>
        <taxon>Pseudomonadati</taxon>
        <taxon>Spirochaetota</taxon>
        <taxon>Spirochaetia</taxon>
        <taxon>Spirochaetales</taxon>
        <taxon>Breznakiellaceae</taxon>
        <taxon>Breznakiella</taxon>
    </lineage>
</organism>
<gene>
    <name evidence="1" type="ORF">JFL75_16790</name>
</gene>
<keyword evidence="2" id="KW-1185">Reference proteome</keyword>
<dbReference type="EMBL" id="CP067089">
    <property type="protein sequence ID" value="QQO08572.1"/>
    <property type="molecule type" value="Genomic_DNA"/>
</dbReference>
<dbReference type="AlphaFoldDB" id="A0A7T7XLS6"/>
<name>A0A7T7XLS6_9SPIR</name>
<reference evidence="1" key="1">
    <citation type="submission" date="2021-01" db="EMBL/GenBank/DDBJ databases">
        <title>Description of Breznakiella homolactica.</title>
        <authorList>
            <person name="Song Y."/>
            <person name="Brune A."/>
        </authorList>
    </citation>
    <scope>NUCLEOTIDE SEQUENCE</scope>
    <source>
        <strain evidence="1">RmG30</strain>
    </source>
</reference>
<evidence type="ECO:0000313" key="2">
    <source>
        <dbReference type="Proteomes" id="UP000595917"/>
    </source>
</evidence>
<proteinExistence type="predicted"/>
<accession>A0A7T7XLS6</accession>
<protein>
    <submittedName>
        <fullName evidence="1">Uncharacterized protein</fullName>
    </submittedName>
</protein>